<sequence>MHCKYNERSLVEEELNLANMLLNILPNPNWIKNQNLVKNYRCFSSEKGKNFECILNKDLMRLFNTNTYVTKDDCNFQTIYLQFRYQRIALNKNKFENLISSYTDMETLIIDAVAIKFFKSGQIKLNIEKLENLKNIIFDMTEIKDSLGVYADYFIPLQKQYPNVKIWIAEYDKNESLILIKGEEGTPLNVKDFEPEHHFIYNPKYIG</sequence>
<name>A0AA48I5Z3_9FIRM</name>
<reference evidence="1" key="1">
    <citation type="journal article" date="2023" name="ISME J.">
        <title>Emergence of putative energy parasites within Clostridia revealed by genome analysis of a novel endosymbiotic clade.</title>
        <authorList>
            <person name="Takahashi K."/>
            <person name="Kuwahara H."/>
            <person name="Horikawa Y."/>
            <person name="Izawa K."/>
            <person name="Kato D."/>
            <person name="Inagaki T."/>
            <person name="Yuki M."/>
            <person name="Ohkuma M."/>
            <person name="Hongoh Y."/>
        </authorList>
    </citation>
    <scope>NUCLEOTIDE SEQUENCE</scope>
    <source>
        <strain evidence="1">RsTa-C01</strain>
    </source>
</reference>
<dbReference type="KEGG" id="ptrh:RsTaC01_0550"/>
<protein>
    <submittedName>
        <fullName evidence="1">Uncharacterized protein</fullName>
    </submittedName>
</protein>
<dbReference type="AlphaFoldDB" id="A0AA48I5Z3"/>
<dbReference type="EMBL" id="AP027925">
    <property type="protein sequence ID" value="BED92709.1"/>
    <property type="molecule type" value="Genomic_DNA"/>
</dbReference>
<proteinExistence type="predicted"/>
<evidence type="ECO:0000313" key="1">
    <source>
        <dbReference type="EMBL" id="BED92709.1"/>
    </source>
</evidence>
<gene>
    <name evidence="1" type="ORF">RsTaC01_0550</name>
</gene>
<dbReference type="Proteomes" id="UP001335720">
    <property type="component" value="Chromosome"/>
</dbReference>
<organism evidence="1">
    <name type="scientific">Candidatus Paraimprobicoccus trichonymphae</name>
    <dbReference type="NCBI Taxonomy" id="3033793"/>
    <lineage>
        <taxon>Bacteria</taxon>
        <taxon>Bacillati</taxon>
        <taxon>Bacillota</taxon>
        <taxon>Clostridia</taxon>
        <taxon>Candidatus Paraimprobicoccus</taxon>
    </lineage>
</organism>
<accession>A0AA48I5Z3</accession>